<sequence length="216" mass="23347">MTRSGTERRGSYAKGIAKREEILERALDVIAREGYRGASVKELADAVGLSQAGLLHYFDSKEELFTAILRKRDEVDSAGFGLYADDGSVVRGDVEKGFVAVIRHNADVPGLVQLFARLSVDAADPDHAAHAYFVERGRTLREAFAESLAARQAAGELTRAVDPAVLARIFQAVADGLQVQWMLEPDIDMAAITEALFTALDPRTARTEEAGRGAAS</sequence>
<dbReference type="Pfam" id="PF13977">
    <property type="entry name" value="TetR_C_6"/>
    <property type="match status" value="1"/>
</dbReference>
<keyword evidence="3 5" id="KW-0238">DNA-binding</keyword>
<dbReference type="SUPFAM" id="SSF46689">
    <property type="entry name" value="Homeodomain-like"/>
    <property type="match status" value="1"/>
</dbReference>
<dbReference type="InterPro" id="IPR039538">
    <property type="entry name" value="BetI_C"/>
</dbReference>
<keyword evidence="4" id="KW-0804">Transcription</keyword>
<evidence type="ECO:0000256" key="3">
    <source>
        <dbReference type="ARBA" id="ARBA00023125"/>
    </source>
</evidence>
<dbReference type="InterPro" id="IPR001647">
    <property type="entry name" value="HTH_TetR"/>
</dbReference>
<protein>
    <submittedName>
        <fullName evidence="7">TetR/AcrR family transcriptional regulator</fullName>
    </submittedName>
</protein>
<dbReference type="PANTHER" id="PTHR47506:SF1">
    <property type="entry name" value="HTH-TYPE TRANSCRIPTIONAL REGULATOR YJDC"/>
    <property type="match status" value="1"/>
</dbReference>
<dbReference type="PRINTS" id="PR00455">
    <property type="entry name" value="HTHTETR"/>
</dbReference>
<feature type="domain" description="HTH tetR-type" evidence="6">
    <location>
        <begin position="16"/>
        <end position="76"/>
    </location>
</feature>
<keyword evidence="1" id="KW-0678">Repressor</keyword>
<gene>
    <name evidence="7" type="ORF">ACFQ0P_04465</name>
</gene>
<dbReference type="RefSeq" id="WP_204980782.1">
    <property type="nucleotide sequence ID" value="NZ_JBHTII010000001.1"/>
</dbReference>
<dbReference type="SUPFAM" id="SSF48498">
    <property type="entry name" value="Tetracyclin repressor-like, C-terminal domain"/>
    <property type="match status" value="1"/>
</dbReference>
<dbReference type="Gene3D" id="1.10.357.10">
    <property type="entry name" value="Tetracycline Repressor, domain 2"/>
    <property type="match status" value="1"/>
</dbReference>
<organism evidence="7 8">
    <name type="scientific">Microbacterium insulae</name>
    <dbReference type="NCBI Taxonomy" id="483014"/>
    <lineage>
        <taxon>Bacteria</taxon>
        <taxon>Bacillati</taxon>
        <taxon>Actinomycetota</taxon>
        <taxon>Actinomycetes</taxon>
        <taxon>Micrococcales</taxon>
        <taxon>Microbacteriaceae</taxon>
        <taxon>Microbacterium</taxon>
    </lineage>
</organism>
<dbReference type="PROSITE" id="PS50977">
    <property type="entry name" value="HTH_TETR_2"/>
    <property type="match status" value="1"/>
</dbReference>
<evidence type="ECO:0000256" key="1">
    <source>
        <dbReference type="ARBA" id="ARBA00022491"/>
    </source>
</evidence>
<dbReference type="PANTHER" id="PTHR47506">
    <property type="entry name" value="TRANSCRIPTIONAL REGULATORY PROTEIN"/>
    <property type="match status" value="1"/>
</dbReference>
<feature type="DNA-binding region" description="H-T-H motif" evidence="5">
    <location>
        <begin position="39"/>
        <end position="58"/>
    </location>
</feature>
<evidence type="ECO:0000256" key="5">
    <source>
        <dbReference type="PROSITE-ProRule" id="PRU00335"/>
    </source>
</evidence>
<name>A0ABW3AFC9_9MICO</name>
<dbReference type="InterPro" id="IPR036271">
    <property type="entry name" value="Tet_transcr_reg_TetR-rel_C_sf"/>
</dbReference>
<keyword evidence="2" id="KW-0805">Transcription regulation</keyword>
<keyword evidence="8" id="KW-1185">Reference proteome</keyword>
<evidence type="ECO:0000256" key="2">
    <source>
        <dbReference type="ARBA" id="ARBA00023015"/>
    </source>
</evidence>
<dbReference type="EMBL" id="JBHTII010000001">
    <property type="protein sequence ID" value="MFD0789640.1"/>
    <property type="molecule type" value="Genomic_DNA"/>
</dbReference>
<dbReference type="Pfam" id="PF00440">
    <property type="entry name" value="TetR_N"/>
    <property type="match status" value="1"/>
</dbReference>
<evidence type="ECO:0000259" key="6">
    <source>
        <dbReference type="PROSITE" id="PS50977"/>
    </source>
</evidence>
<evidence type="ECO:0000313" key="8">
    <source>
        <dbReference type="Proteomes" id="UP001597055"/>
    </source>
</evidence>
<dbReference type="InterPro" id="IPR009057">
    <property type="entry name" value="Homeodomain-like_sf"/>
</dbReference>
<evidence type="ECO:0000256" key="4">
    <source>
        <dbReference type="ARBA" id="ARBA00023163"/>
    </source>
</evidence>
<dbReference type="Proteomes" id="UP001597055">
    <property type="component" value="Unassembled WGS sequence"/>
</dbReference>
<comment type="caution">
    <text evidence="7">The sequence shown here is derived from an EMBL/GenBank/DDBJ whole genome shotgun (WGS) entry which is preliminary data.</text>
</comment>
<proteinExistence type="predicted"/>
<accession>A0ABW3AFC9</accession>
<evidence type="ECO:0000313" key="7">
    <source>
        <dbReference type="EMBL" id="MFD0789640.1"/>
    </source>
</evidence>
<reference evidence="8" key="1">
    <citation type="journal article" date="2019" name="Int. J. Syst. Evol. Microbiol.">
        <title>The Global Catalogue of Microorganisms (GCM) 10K type strain sequencing project: providing services to taxonomists for standard genome sequencing and annotation.</title>
        <authorList>
            <consortium name="The Broad Institute Genomics Platform"/>
            <consortium name="The Broad Institute Genome Sequencing Center for Infectious Disease"/>
            <person name="Wu L."/>
            <person name="Ma J."/>
        </authorList>
    </citation>
    <scope>NUCLEOTIDE SEQUENCE [LARGE SCALE GENOMIC DNA]</scope>
    <source>
        <strain evidence="8">CCUG 54523</strain>
    </source>
</reference>